<reference evidence="1" key="1">
    <citation type="submission" date="2015-07" db="EMBL/GenBank/DDBJ databases">
        <title>MeaNS - Measles Nucleotide Surveillance Program.</title>
        <authorList>
            <person name="Tran T."/>
            <person name="Druce J."/>
        </authorList>
    </citation>
    <scope>NUCLEOTIDE SEQUENCE</scope>
    <source>
        <strain evidence="1">UCB-OBI-ISO-001</strain>
        <tissue evidence="1">Gonad</tissue>
    </source>
</reference>
<evidence type="ECO:0000313" key="1">
    <source>
        <dbReference type="EMBL" id="KOF94396.1"/>
    </source>
</evidence>
<dbReference type="EMBL" id="KQ416962">
    <property type="protein sequence ID" value="KOF94396.1"/>
    <property type="molecule type" value="Genomic_DNA"/>
</dbReference>
<organism evidence="1">
    <name type="scientific">Octopus bimaculoides</name>
    <name type="common">California two-spotted octopus</name>
    <dbReference type="NCBI Taxonomy" id="37653"/>
    <lineage>
        <taxon>Eukaryota</taxon>
        <taxon>Metazoa</taxon>
        <taxon>Spiralia</taxon>
        <taxon>Lophotrochozoa</taxon>
        <taxon>Mollusca</taxon>
        <taxon>Cephalopoda</taxon>
        <taxon>Coleoidea</taxon>
        <taxon>Octopodiformes</taxon>
        <taxon>Octopoda</taxon>
        <taxon>Incirrata</taxon>
        <taxon>Octopodidae</taxon>
        <taxon>Octopus</taxon>
    </lineage>
</organism>
<sequence length="79" mass="9370">MILKDLLRQISTVKLPEMTIRTYLVLKVILRTMYRMGYYHPCLTDLRKVMAPRGYISKGQLFLLSLNVLHKHIIHPVLY</sequence>
<gene>
    <name evidence="1" type="ORF">OCBIM_22001762mg</name>
</gene>
<protein>
    <submittedName>
        <fullName evidence="1">Uncharacterized protein</fullName>
    </submittedName>
</protein>
<accession>A0A0L8HYY4</accession>
<dbReference type="AlphaFoldDB" id="A0A0L8HYY4"/>
<name>A0A0L8HYY4_OCTBM</name>
<proteinExistence type="predicted"/>